<name>A0A126FCF7_9ABAC</name>
<reference evidence="1 2" key="1">
    <citation type="submission" date="2015-02" db="EMBL/GenBank/DDBJ databases">
        <title>Complete genome of a baculovirus isolated from a medical interest larvae: lLonomia obliqua (Lepidoptera: Saturniidae).</title>
        <authorList>
            <person name="Clara A.-S.W."/>
            <person name="Daniel A.-A.M.P."/>
            <person name="Miguel A.S."/>
            <person name="Jhon F.E.A."/>
            <person name="Fabricio M.S."/>
            <person name="Jose W.L.C."/>
            <person name="Bergmann R.M."/>
            <person name="Fernando M.L."/>
        </authorList>
    </citation>
    <scope>NUCLEOTIDE SEQUENCE [LARGE SCALE GENOMIC DNA]</scope>
    <source>
        <strain evidence="1">SP/2000</strain>
    </source>
</reference>
<dbReference type="InterPro" id="IPR021286">
    <property type="entry name" value="Baculovirus_E26"/>
</dbReference>
<dbReference type="Proteomes" id="UP000297030">
    <property type="component" value="Segment"/>
</dbReference>
<evidence type="ECO:0000313" key="2">
    <source>
        <dbReference type="Proteomes" id="UP000297030"/>
    </source>
</evidence>
<protein>
    <submittedName>
        <fullName evidence="1">BV/ODV-E26</fullName>
    </submittedName>
</protein>
<organism evidence="1 2">
    <name type="scientific">Lonomia obliqua multiple nucleopolyhedrovirus</name>
    <dbReference type="NCBI Taxonomy" id="134394"/>
    <lineage>
        <taxon>Viruses</taxon>
        <taxon>Viruses incertae sedis</taxon>
        <taxon>Naldaviricetes</taxon>
        <taxon>Lefavirales</taxon>
        <taxon>Baculoviridae</taxon>
        <taxon>Alphabaculovirus</taxon>
        <taxon>Alphabaculovirus lonobliquae</taxon>
        <taxon>Lonomia obliqua nucleopolyhedrovirus</taxon>
    </lineage>
</organism>
<accession>A0A126FCF7</accession>
<sequence>MNCSPFRLPCLSVAEFAASKKFAASSFGGGHGGGTHQTLTTTTIATTTTTTAAGVENRLKRFENARKISHIISTLRETYVKFQKIQILHRQRVKQLKNLLKSKNEKILQLIRQINKQKPLSAARISCKKAKANSKYSRKYLGIVRCDNVIRTLTGSEHFVRRRIAEVCTLSKGEYVYCELYCGNERELIAKLLNDKFNTRVIVYDKSRKFEFLKKTDAFEAKHLILNHLQYGFNVKINTN</sequence>
<evidence type="ECO:0000313" key="1">
    <source>
        <dbReference type="EMBL" id="AKN81077.1"/>
    </source>
</evidence>
<keyword evidence="2" id="KW-1185">Reference proteome</keyword>
<dbReference type="Pfam" id="PF11050">
    <property type="entry name" value="Viral_env_E26"/>
    <property type="match status" value="1"/>
</dbReference>
<dbReference type="EMBL" id="KP763670">
    <property type="protein sequence ID" value="AKN81077.1"/>
    <property type="molecule type" value="Genomic_DNA"/>
</dbReference>
<gene>
    <name evidence="1" type="primary">bv</name>
    <name evidence="1" type="synonym">odv-e26</name>
</gene>
<proteinExistence type="predicted"/>